<dbReference type="GO" id="GO:0030198">
    <property type="term" value="P:extracellular matrix organization"/>
    <property type="evidence" value="ECO:0007669"/>
    <property type="project" value="TreeGrafter"/>
</dbReference>
<gene>
    <name evidence="11" type="ORF">Fcan01_06894</name>
</gene>
<feature type="compositionally biased region" description="Low complexity" evidence="8">
    <location>
        <begin position="566"/>
        <end position="591"/>
    </location>
</feature>
<dbReference type="OrthoDB" id="8939548at2759"/>
<dbReference type="InterPro" id="IPR033495">
    <property type="entry name" value="MRPP3_PIN_dom"/>
</dbReference>
<keyword evidence="4 11" id="KW-0176">Collagen</keyword>
<dbReference type="Gene3D" id="1.25.40.10">
    <property type="entry name" value="Tetratricopeptide repeat domain"/>
    <property type="match status" value="1"/>
</dbReference>
<comment type="caution">
    <text evidence="11">The sequence shown here is derived from an EMBL/GenBank/DDBJ whole genome shotgun (WGS) entry which is preliminary data.</text>
</comment>
<feature type="region of interest" description="Disordered" evidence="8">
    <location>
        <begin position="1262"/>
        <end position="2076"/>
    </location>
</feature>
<evidence type="ECO:0000259" key="9">
    <source>
        <dbReference type="PROSITE" id="PS50025"/>
    </source>
</evidence>
<evidence type="ECO:0000256" key="1">
    <source>
        <dbReference type="ARBA" id="ARBA00004613"/>
    </source>
</evidence>
<dbReference type="InterPro" id="IPR031595">
    <property type="entry name" value="PRORP_C"/>
</dbReference>
<feature type="compositionally biased region" description="Low complexity" evidence="8">
    <location>
        <begin position="1535"/>
        <end position="1550"/>
    </location>
</feature>
<feature type="compositionally biased region" description="Low complexity" evidence="8">
    <location>
        <begin position="1583"/>
        <end position="1592"/>
    </location>
</feature>
<dbReference type="Pfam" id="PF02210">
    <property type="entry name" value="Laminin_G_2"/>
    <property type="match status" value="1"/>
</dbReference>
<feature type="domain" description="Fibrillar collagen NC1" evidence="10">
    <location>
        <begin position="2090"/>
        <end position="2317"/>
    </location>
</feature>
<feature type="domain" description="Laminin G" evidence="9">
    <location>
        <begin position="133"/>
        <end position="302"/>
    </location>
</feature>
<feature type="compositionally biased region" description="Basic and acidic residues" evidence="8">
    <location>
        <begin position="1773"/>
        <end position="1791"/>
    </location>
</feature>
<feature type="region of interest" description="Disordered" evidence="8">
    <location>
        <begin position="454"/>
        <end position="667"/>
    </location>
</feature>
<feature type="compositionally biased region" description="Basic and acidic residues" evidence="8">
    <location>
        <begin position="1268"/>
        <end position="1302"/>
    </location>
</feature>
<evidence type="ECO:0000256" key="2">
    <source>
        <dbReference type="ARBA" id="ARBA00022525"/>
    </source>
</evidence>
<comment type="subcellular location">
    <subcellularLocation>
        <location evidence="1">Secreted</location>
    </subcellularLocation>
</comment>
<dbReference type="GO" id="GO:0008033">
    <property type="term" value="P:tRNA processing"/>
    <property type="evidence" value="ECO:0007669"/>
    <property type="project" value="InterPro"/>
</dbReference>
<dbReference type="EMBL" id="LNIX01000003">
    <property type="protein sequence ID" value="OXA57939.1"/>
    <property type="molecule type" value="Genomic_DNA"/>
</dbReference>
<name>A0A226EKF2_FOLCA</name>
<feature type="compositionally biased region" description="Gly residues" evidence="8">
    <location>
        <begin position="1489"/>
        <end position="1498"/>
    </location>
</feature>
<dbReference type="Gene3D" id="2.60.120.1000">
    <property type="match status" value="1"/>
</dbReference>
<dbReference type="FunFam" id="2.60.120.1000:FF:000007">
    <property type="entry name" value="Collagen type V alpha 3 chain"/>
    <property type="match status" value="1"/>
</dbReference>
<feature type="compositionally biased region" description="Basic and acidic residues" evidence="8">
    <location>
        <begin position="1808"/>
        <end position="1820"/>
    </location>
</feature>
<dbReference type="OMA" id="HIFMIPL"/>
<evidence type="ECO:0000256" key="3">
    <source>
        <dbReference type="ARBA" id="ARBA00022737"/>
    </source>
</evidence>
<dbReference type="SMART" id="SM00210">
    <property type="entry name" value="TSPN"/>
    <property type="match status" value="1"/>
</dbReference>
<feature type="compositionally biased region" description="Low complexity" evidence="8">
    <location>
        <begin position="1610"/>
        <end position="1620"/>
    </location>
</feature>
<comment type="caution">
    <text evidence="7">Lacks conserved residue(s) required for the propagation of feature annotation.</text>
</comment>
<organism evidence="11 12">
    <name type="scientific">Folsomia candida</name>
    <name type="common">Springtail</name>
    <dbReference type="NCBI Taxonomy" id="158441"/>
    <lineage>
        <taxon>Eukaryota</taxon>
        <taxon>Metazoa</taxon>
        <taxon>Ecdysozoa</taxon>
        <taxon>Arthropoda</taxon>
        <taxon>Hexapoda</taxon>
        <taxon>Collembola</taxon>
        <taxon>Entomobryomorpha</taxon>
        <taxon>Isotomoidea</taxon>
        <taxon>Isotomidae</taxon>
        <taxon>Proisotominae</taxon>
        <taxon>Folsomia</taxon>
    </lineage>
</organism>
<dbReference type="InterPro" id="IPR048287">
    <property type="entry name" value="TSPN-like_N"/>
</dbReference>
<keyword evidence="3" id="KW-0677">Repeat</keyword>
<reference evidence="11 12" key="1">
    <citation type="submission" date="2015-12" db="EMBL/GenBank/DDBJ databases">
        <title>The genome of Folsomia candida.</title>
        <authorList>
            <person name="Faddeeva A."/>
            <person name="Derks M.F."/>
            <person name="Anvar Y."/>
            <person name="Smit S."/>
            <person name="Van Straalen N."/>
            <person name="Roelofs D."/>
        </authorList>
    </citation>
    <scope>NUCLEOTIDE SEQUENCE [LARGE SCALE GENOMIC DNA]</scope>
    <source>
        <strain evidence="11 12">VU population</strain>
        <tissue evidence="11">Whole body</tissue>
    </source>
</reference>
<dbReference type="InterPro" id="IPR000885">
    <property type="entry name" value="Fib_collagen_C"/>
</dbReference>
<sequence length="2317" mass="241713">MIIEIFTSAQETLSGLDWKGSASFVGDRITTLVVNLWKNVSSIFSNSSCPTFMKKSILFNDGSLLNGGADLLDATRIRDVPLGVEKTTGICDNRVQTVLDEETVLEAISDPNSIRGSGGHFVNRSEPIQTGPDLAYTLSVRAVLSVNTGQIFPDGFPTDFSIVSTFKTVVDSRSVLVSVYNDVGDEQLAIEIDDRIHLIYQDSESQSDQLRISFDQTINDGKWHRLGLAVKGNSVTLILDCQVTDTQELNRTAFSRPSNTGIILMGQRLLDDAFFTGSIQQLLIIPSPDPAYEVCTTYMPECARPIPPLENTEEEFASSRLLFGGEDEYRNRTLEEEEKGAAGGGYYLDVTSNAGGSNVQILRGPPGPRGYTGLRGPQGPKGDKGEAGRDGLGGTNGIQGPPGHIFMIPLSGDGGGGGSGSKKGPDASAEALRQMLAQHMMAMKGPTGPMGLTGVPGSLGNPGADGPKGEMGEMGEPGPRGHRGETGPSGRNGRRGRPGRDGERGMTGPPGEKGEQGVIGLGGLPGEKGDRGEKGNVGEKGAPGHDGQQGDDGVAGLTGQTGEMGPRGFIGPRGFPGIQGSPGIPGSEGPSGAKGNTGSIGQAGGPGQTGPPGNVGSSGPPGPPAGPQGKMGSPGLPGADGMPGHNGNPGIAGAKGDQGPKGPQMDKSTTLLLQHGRYYWRHRAIPLAVVNKFVLADSLSQRFVSSPLSSWSRISGIYERVQDVFHVRKFSQQTSSSNILLTEYELEYDRIVSTLPRIPKQSYGRTFLDVWIGKNTTSSSIQQQKQIGKIHWPSLIAKCLQLDKSMNEKNFGGILMSFCIKNESYHIAKDYMEWERNPNVATLSGYLKICTDLKQRSDPDYLSTILGLYDELKSKCGGIFDRQTGDKAITAICKTKRWKEALDILQGIKVGGDPLSTSYAVVATAAFDNLQFDIGWDYLNVIGYRTLAEDALISWLNNCTPSTEENMAKVLEYMNLYEHFPTSKLIKEIQYYFETKLKYKGVTSSIIPRRGVCKNCLNQMERSIITQEEFDKLRDHFFTHVLVMNDIFINTTPSELEKYKAFINRPQMTNSKPYDFILDGLNIALSCGRATGNRSHSPAFILELFVSHLHRAGYKILVIGRQHMQKWSQGHMKSISSMADVYLIEDQSQDDPFLIWATLKSGMNAQFVSNDFMRNHTFRLKDYEMARLFKRWRLSHQKAPMIQLRGQGEANIRLEPFAEIVPIIQKNEESGYWHIPYDLERIVSPYDIPKRWMCFKHGQVGFPGPRGVKGDEGKRGAGGEKGDKGDRGPEGEKGDIGQKGDRGLIGTQGEAGLEGPEGPKGFEGPRGEAGPPGPLGEKGKIGLPGFPGYPGPPGDKADKGAEGRHGNPGEKGERGTSGAPGERGEGGLPGFRGLRGKRGNDGRVGPKGDTGQPGPSGAMGERGSQGSEGPRGFPGTTGPPGIPGKDGATGPPGERGPPGGPGQKGPVGNPGVVGPPGQIGEPGPIGLHGEPGGPGLPGDSGRNGEQGKEGQMGPAGAAGKPGSVGPPGLGGFPGERGLPGIPGIPGLKGEQGAQGVMGPVGDKGQQGESGKEGPPGGEGRIGLPGPIGASGAKGERGEGGLPGVGGSDGQVGARGLAGPAGPIGPPGEDGDKGDVGPPGEKGYKGTKGEAGPQGGIGSQGSRGEPGLVGLPGDKGPPGQSGARGVKGEKGPGGVQVQYKRFEAEGLPGPSGVKGEHGDPGPKGPPGPNGAQGETGPPGTKGGEGLQGPVGPEGPQGAKGEDGQPGAPGPGGKDGLHGERGPAGPKGEEGKQGRSGAPGLRGPMGGEGPKGKDGDDGKKGEIGPAGPEGPPGKPGLGGSVGKPGAEGPAGAQGSVGLPGEKGEKGSIGQTGPQGPLGPQGNPGSIGAPGLRGSGGAAGDVGPPGPPGVSGSPGKAGDSGPKGMKGDRGRRGAKGHPGQIGQTGIKGEQGEKGDKGSVGPKGPEGRKGDMGGTGPAGQKGSDGGIGAPGPPGNSGPKGVEGPAGLKGEIGPVGLPGSAGPPGELPLLPPELLFGSGRESTAPKAAGRRKRDAEASSATGGTNNDNDKNKNINKKNTKLGSLDDDAELTAKLADIYNDIYDMRVELERVKKPLGTRENPVRTCRDLFYGHPHFKDDWYWIDPNLGMPDDAVFVFCNLTNSGETCIFPDVQSTRMPHIPWEKTPESKKREVWFSSFRQGFKISYEGIGPVQMTFLRLLHSQASQNFTYHCMNSVAWFDGRAQSYNSSIKFLGYNDQEFGYYMPMKPIVARDGCKTGVGEGKTIFDIKTKKSNQLPVVDFLPLDYGAEDQAFGFEVGPVCFR</sequence>
<dbReference type="GO" id="GO:0031012">
    <property type="term" value="C:extracellular matrix"/>
    <property type="evidence" value="ECO:0007669"/>
    <property type="project" value="TreeGrafter"/>
</dbReference>
<evidence type="ECO:0000313" key="11">
    <source>
        <dbReference type="EMBL" id="OXA57939.1"/>
    </source>
</evidence>
<keyword evidence="2" id="KW-0964">Secreted</keyword>
<dbReference type="GO" id="GO:0005739">
    <property type="term" value="C:mitochondrion"/>
    <property type="evidence" value="ECO:0007669"/>
    <property type="project" value="InterPro"/>
</dbReference>
<feature type="region of interest" description="Disordered" evidence="8">
    <location>
        <begin position="367"/>
        <end position="392"/>
    </location>
</feature>
<dbReference type="SMART" id="SM00038">
    <property type="entry name" value="COLFI"/>
    <property type="match status" value="1"/>
</dbReference>
<feature type="compositionally biased region" description="Gly residues" evidence="8">
    <location>
        <begin position="1525"/>
        <end position="1534"/>
    </location>
</feature>
<dbReference type="GO" id="GO:0005581">
    <property type="term" value="C:collagen trimer"/>
    <property type="evidence" value="ECO:0007669"/>
    <property type="project" value="UniProtKB-KW"/>
</dbReference>
<feature type="compositionally biased region" description="Low complexity" evidence="8">
    <location>
        <begin position="1728"/>
        <end position="1737"/>
    </location>
</feature>
<dbReference type="Pfam" id="PF01391">
    <property type="entry name" value="Collagen"/>
    <property type="match status" value="2"/>
</dbReference>
<feature type="compositionally biased region" description="Gly residues" evidence="8">
    <location>
        <begin position="1968"/>
        <end position="1985"/>
    </location>
</feature>
<dbReference type="CDD" id="cd00110">
    <property type="entry name" value="LamG"/>
    <property type="match status" value="1"/>
</dbReference>
<dbReference type="Proteomes" id="UP000198287">
    <property type="component" value="Unassembled WGS sequence"/>
</dbReference>
<feature type="compositionally biased region" description="Gly residues" evidence="8">
    <location>
        <begin position="601"/>
        <end position="610"/>
    </location>
</feature>
<feature type="compositionally biased region" description="Gly residues" evidence="8">
    <location>
        <begin position="1599"/>
        <end position="1609"/>
    </location>
</feature>
<dbReference type="InterPro" id="IPR011990">
    <property type="entry name" value="TPR-like_helical_dom_sf"/>
</dbReference>
<evidence type="ECO:0000313" key="12">
    <source>
        <dbReference type="Proteomes" id="UP000198287"/>
    </source>
</evidence>
<evidence type="ECO:0000259" key="10">
    <source>
        <dbReference type="PROSITE" id="PS51461"/>
    </source>
</evidence>
<feature type="compositionally biased region" description="Basic and acidic residues" evidence="8">
    <location>
        <begin position="527"/>
        <end position="537"/>
    </location>
</feature>
<dbReference type="SMART" id="SM00282">
    <property type="entry name" value="LamG"/>
    <property type="match status" value="1"/>
</dbReference>
<feature type="compositionally biased region" description="Low complexity" evidence="8">
    <location>
        <begin position="1464"/>
        <end position="1488"/>
    </location>
</feature>
<dbReference type="Pfam" id="PF01410">
    <property type="entry name" value="COLFI"/>
    <property type="match status" value="1"/>
</dbReference>
<feature type="compositionally biased region" description="Low complexity" evidence="8">
    <location>
        <begin position="1868"/>
        <end position="1887"/>
    </location>
</feature>
<dbReference type="InterPro" id="IPR008160">
    <property type="entry name" value="Collagen"/>
</dbReference>
<accession>A0A226EKF2</accession>
<dbReference type="InterPro" id="IPR013320">
    <property type="entry name" value="ConA-like_dom_sf"/>
</dbReference>
<dbReference type="PROSITE" id="PS51461">
    <property type="entry name" value="NC1_FIB"/>
    <property type="match status" value="1"/>
</dbReference>
<dbReference type="PANTHER" id="PTHR24023">
    <property type="entry name" value="COLLAGEN ALPHA"/>
    <property type="match status" value="1"/>
</dbReference>
<proteinExistence type="predicted"/>
<protein>
    <recommendedName>
        <fullName evidence="5">Mitochondrial ribonuclease P catalytic subunit</fullName>
    </recommendedName>
    <alternativeName>
        <fullName evidence="6">Mitochondrial ribonuclease P protein 3</fullName>
    </alternativeName>
</protein>
<dbReference type="Gene3D" id="3.40.50.11980">
    <property type="match status" value="1"/>
</dbReference>
<feature type="compositionally biased region" description="Basic and acidic residues" evidence="8">
    <location>
        <begin position="1355"/>
        <end position="1374"/>
    </location>
</feature>
<dbReference type="Gene3D" id="2.60.120.200">
    <property type="match status" value="1"/>
</dbReference>
<dbReference type="CDD" id="cd18718">
    <property type="entry name" value="PIN_PRORP"/>
    <property type="match status" value="1"/>
</dbReference>
<dbReference type="GO" id="GO:0030020">
    <property type="term" value="F:extracellular matrix structural constituent conferring tensile strength"/>
    <property type="evidence" value="ECO:0007669"/>
    <property type="project" value="TreeGrafter"/>
</dbReference>
<evidence type="ECO:0000256" key="4">
    <source>
        <dbReference type="ARBA" id="ARBA00023119"/>
    </source>
</evidence>
<dbReference type="InterPro" id="IPR001791">
    <property type="entry name" value="Laminin_G"/>
</dbReference>
<dbReference type="PROSITE" id="PS50025">
    <property type="entry name" value="LAM_G_DOMAIN"/>
    <property type="match status" value="1"/>
</dbReference>
<feature type="compositionally biased region" description="Gly residues" evidence="8">
    <location>
        <begin position="1738"/>
        <end position="1747"/>
    </location>
</feature>
<dbReference type="InterPro" id="IPR050149">
    <property type="entry name" value="Collagen_superfamily"/>
</dbReference>
<feature type="compositionally biased region" description="Gly residues" evidence="8">
    <location>
        <begin position="1651"/>
        <end position="1660"/>
    </location>
</feature>
<feature type="compositionally biased region" description="Gly residues" evidence="8">
    <location>
        <begin position="1888"/>
        <end position="1897"/>
    </location>
</feature>
<dbReference type="GO" id="GO:0005615">
    <property type="term" value="C:extracellular space"/>
    <property type="evidence" value="ECO:0007669"/>
    <property type="project" value="TreeGrafter"/>
</dbReference>
<keyword evidence="12" id="KW-1185">Reference proteome</keyword>
<dbReference type="Pfam" id="PF16953">
    <property type="entry name" value="PRORP"/>
    <property type="match status" value="1"/>
</dbReference>
<evidence type="ECO:0000256" key="7">
    <source>
        <dbReference type="PROSITE-ProRule" id="PRU00122"/>
    </source>
</evidence>
<evidence type="ECO:0000256" key="6">
    <source>
        <dbReference type="ARBA" id="ARBA00044559"/>
    </source>
</evidence>
<feature type="compositionally biased region" description="Gly residues" evidence="8">
    <location>
        <begin position="1573"/>
        <end position="1582"/>
    </location>
</feature>
<evidence type="ECO:0000256" key="5">
    <source>
        <dbReference type="ARBA" id="ARBA00044536"/>
    </source>
</evidence>
<dbReference type="SUPFAM" id="SSF49899">
    <property type="entry name" value="Concanavalin A-like lectins/glucanases"/>
    <property type="match status" value="1"/>
</dbReference>
<evidence type="ECO:0000256" key="8">
    <source>
        <dbReference type="SAM" id="MobiDB-lite"/>
    </source>
</evidence>
<feature type="compositionally biased region" description="Gly residues" evidence="8">
    <location>
        <begin position="517"/>
        <end position="526"/>
    </location>
</feature>
<dbReference type="PANTHER" id="PTHR24023:SF1112">
    <property type="entry name" value="COL_CUTICLE_N DOMAIN-CONTAINING PROTEIN-RELATED"/>
    <property type="match status" value="1"/>
</dbReference>